<dbReference type="InterPro" id="IPR036938">
    <property type="entry name" value="PAP2/HPO_sf"/>
</dbReference>
<feature type="transmembrane region" description="Helical" evidence="1">
    <location>
        <begin position="27"/>
        <end position="51"/>
    </location>
</feature>
<evidence type="ECO:0000313" key="4">
    <source>
        <dbReference type="Proteomes" id="UP000461162"/>
    </source>
</evidence>
<dbReference type="Proteomes" id="UP000461162">
    <property type="component" value="Unassembled WGS sequence"/>
</dbReference>
<dbReference type="PANTHER" id="PTHR14969">
    <property type="entry name" value="SPHINGOSINE-1-PHOSPHATE PHOSPHOHYDROLASE"/>
    <property type="match status" value="1"/>
</dbReference>
<evidence type="ECO:0000313" key="3">
    <source>
        <dbReference type="EMBL" id="MUM76889.1"/>
    </source>
</evidence>
<evidence type="ECO:0000256" key="1">
    <source>
        <dbReference type="SAM" id="Phobius"/>
    </source>
</evidence>
<feature type="domain" description="Phosphatidic acid phosphatase type 2/haloperoxidase" evidence="2">
    <location>
        <begin position="61"/>
        <end position="182"/>
    </location>
</feature>
<dbReference type="EMBL" id="WODC01000002">
    <property type="protein sequence ID" value="MUM76889.1"/>
    <property type="molecule type" value="Genomic_DNA"/>
</dbReference>
<protein>
    <submittedName>
        <fullName evidence="3">Phosphatase PAP2 family protein</fullName>
    </submittedName>
</protein>
<keyword evidence="1" id="KW-1133">Transmembrane helix</keyword>
<proteinExistence type="predicted"/>
<keyword evidence="1" id="KW-0812">Transmembrane</keyword>
<reference evidence="3 4" key="1">
    <citation type="submission" date="2019-11" db="EMBL/GenBank/DDBJ databases">
        <title>Pseudodesulfovibrio alkaliphilus, sp. nov., an alkaliphilic sulfate-reducing bacteria from mud volcano of Taman peninsula, Russia.</title>
        <authorList>
            <person name="Frolova A."/>
            <person name="Merkel A.Y."/>
            <person name="Slobodkin A.I."/>
        </authorList>
    </citation>
    <scope>NUCLEOTIDE SEQUENCE [LARGE SCALE GENOMIC DNA]</scope>
    <source>
        <strain evidence="3 4">F-1</strain>
    </source>
</reference>
<dbReference type="PANTHER" id="PTHR14969:SF13">
    <property type="entry name" value="AT30094P"/>
    <property type="match status" value="1"/>
</dbReference>
<keyword evidence="1" id="KW-0472">Membrane</keyword>
<dbReference type="SUPFAM" id="SSF48317">
    <property type="entry name" value="Acid phosphatase/Vanadium-dependent haloperoxidase"/>
    <property type="match status" value="1"/>
</dbReference>
<feature type="transmembrane region" description="Helical" evidence="1">
    <location>
        <begin position="167"/>
        <end position="185"/>
    </location>
</feature>
<feature type="transmembrane region" description="Helical" evidence="1">
    <location>
        <begin position="124"/>
        <end position="147"/>
    </location>
</feature>
<name>A0A7K1KLE0_9BACT</name>
<sequence length="196" mass="22208">MFFLTPGLDLKLFLLVNQQWRNPLFDAIMPVLSSMTALFVCLGLAMLYAAYRFGRQQVILFLVLLAAMGIANSATDLVKNEFGRVRPLNAVAGTFHQAHGYWDQRPQDFKQTKERGTSYPSAHAANTMCLAVLVCLLWPAVGKWPLLLPLLVGYSRLYLGKHYPTDVMGGWLLGLTVALMVWLAWRYGLRRYSRRP</sequence>
<dbReference type="Pfam" id="PF01569">
    <property type="entry name" value="PAP2"/>
    <property type="match status" value="1"/>
</dbReference>
<dbReference type="SMART" id="SM00014">
    <property type="entry name" value="acidPPc"/>
    <property type="match status" value="1"/>
</dbReference>
<organism evidence="3 4">
    <name type="scientific">Pseudodesulfovibrio alkaliphilus</name>
    <dbReference type="NCBI Taxonomy" id="2661613"/>
    <lineage>
        <taxon>Bacteria</taxon>
        <taxon>Pseudomonadati</taxon>
        <taxon>Thermodesulfobacteriota</taxon>
        <taxon>Desulfovibrionia</taxon>
        <taxon>Desulfovibrionales</taxon>
        <taxon>Desulfovibrionaceae</taxon>
    </lineage>
</organism>
<dbReference type="Gene3D" id="1.20.144.10">
    <property type="entry name" value="Phosphatidic acid phosphatase type 2/haloperoxidase"/>
    <property type="match status" value="1"/>
</dbReference>
<keyword evidence="4" id="KW-1185">Reference proteome</keyword>
<gene>
    <name evidence="3" type="ORF">GKC30_04495</name>
</gene>
<dbReference type="RefSeq" id="WP_155932537.1">
    <property type="nucleotide sequence ID" value="NZ_WODC01000002.1"/>
</dbReference>
<dbReference type="AlphaFoldDB" id="A0A7K1KLE0"/>
<accession>A0A7K1KLE0</accession>
<comment type="caution">
    <text evidence="3">The sequence shown here is derived from an EMBL/GenBank/DDBJ whole genome shotgun (WGS) entry which is preliminary data.</text>
</comment>
<dbReference type="InterPro" id="IPR000326">
    <property type="entry name" value="PAP2/HPO"/>
</dbReference>
<evidence type="ECO:0000259" key="2">
    <source>
        <dbReference type="SMART" id="SM00014"/>
    </source>
</evidence>